<evidence type="ECO:0000313" key="1">
    <source>
        <dbReference type="EMBL" id="CAF4734432.1"/>
    </source>
</evidence>
<dbReference type="Proteomes" id="UP000681967">
    <property type="component" value="Unassembled WGS sequence"/>
</dbReference>
<proteinExistence type="predicted"/>
<dbReference type="EMBL" id="CAJOBH010125865">
    <property type="protein sequence ID" value="CAF4734432.1"/>
    <property type="molecule type" value="Genomic_DNA"/>
</dbReference>
<feature type="non-terminal residue" evidence="1">
    <location>
        <position position="73"/>
    </location>
</feature>
<comment type="caution">
    <text evidence="1">The sequence shown here is derived from an EMBL/GenBank/DDBJ whole genome shotgun (WGS) entry which is preliminary data.</text>
</comment>
<name>A0A8S3AS09_9BILA</name>
<reference evidence="1" key="1">
    <citation type="submission" date="2021-02" db="EMBL/GenBank/DDBJ databases">
        <authorList>
            <person name="Nowell W R."/>
        </authorList>
    </citation>
    <scope>NUCLEOTIDE SEQUENCE</scope>
</reference>
<sequence>MPDVVPITNDTFDLSKLLLDYSTNESTTNSDNADLCALTNAHLLSTYNDTNVNESKKRIILQELERRCYGEYP</sequence>
<organism evidence="1 2">
    <name type="scientific">Rotaria magnacalcarata</name>
    <dbReference type="NCBI Taxonomy" id="392030"/>
    <lineage>
        <taxon>Eukaryota</taxon>
        <taxon>Metazoa</taxon>
        <taxon>Spiralia</taxon>
        <taxon>Gnathifera</taxon>
        <taxon>Rotifera</taxon>
        <taxon>Eurotatoria</taxon>
        <taxon>Bdelloidea</taxon>
        <taxon>Philodinida</taxon>
        <taxon>Philodinidae</taxon>
        <taxon>Rotaria</taxon>
    </lineage>
</organism>
<protein>
    <submittedName>
        <fullName evidence="1">Uncharacterized protein</fullName>
    </submittedName>
</protein>
<evidence type="ECO:0000313" key="2">
    <source>
        <dbReference type="Proteomes" id="UP000681967"/>
    </source>
</evidence>
<accession>A0A8S3AS09</accession>
<dbReference type="AlphaFoldDB" id="A0A8S3AS09"/>
<gene>
    <name evidence="1" type="ORF">BYL167_LOCUS45409</name>
</gene>